<dbReference type="GO" id="GO:0015031">
    <property type="term" value="P:protein transport"/>
    <property type="evidence" value="ECO:0007669"/>
    <property type="project" value="UniProtKB-KW"/>
</dbReference>
<evidence type="ECO:0000256" key="3">
    <source>
        <dbReference type="ARBA" id="ARBA00022475"/>
    </source>
</evidence>
<dbReference type="Pfam" id="PF02472">
    <property type="entry name" value="ExbD"/>
    <property type="match status" value="1"/>
</dbReference>
<comment type="similarity">
    <text evidence="2 7">Belongs to the ExbD/TolR family.</text>
</comment>
<dbReference type="KEGG" id="ttu:TERTU_3741"/>
<dbReference type="RefSeq" id="WP_015818594.1">
    <property type="nucleotide sequence ID" value="NC_012997.1"/>
</dbReference>
<keyword evidence="10" id="KW-1185">Reference proteome</keyword>
<keyword evidence="3" id="KW-1003">Cell membrane</keyword>
<sequence length="176" mass="19407">MRQSVHAKRMARNNKRHKGVPKLNLVSLMDIFTILVFFLLVNSSDVEVLQSNKDIKLPESIAEKKPEETLVVTVTTDALLVGGRKVADLAAIERDKASEITPLKDELEYLAKRKPYADKEAEEAGRDVTIMGDKTIPYNLLKKIMTTCAKADYRNISLAVSQVPDEAVADSPAVGG</sequence>
<keyword evidence="5 8" id="KW-1133">Transmembrane helix</keyword>
<keyword evidence="7" id="KW-0813">Transport</keyword>
<keyword evidence="6 8" id="KW-0472">Membrane</keyword>
<evidence type="ECO:0000313" key="9">
    <source>
        <dbReference type="EMBL" id="ACR12482.1"/>
    </source>
</evidence>
<dbReference type="GO" id="GO:0022857">
    <property type="term" value="F:transmembrane transporter activity"/>
    <property type="evidence" value="ECO:0007669"/>
    <property type="project" value="InterPro"/>
</dbReference>
<keyword evidence="4 7" id="KW-0812">Transmembrane</keyword>
<evidence type="ECO:0000313" key="10">
    <source>
        <dbReference type="Proteomes" id="UP000009080"/>
    </source>
</evidence>
<evidence type="ECO:0000256" key="4">
    <source>
        <dbReference type="ARBA" id="ARBA00022692"/>
    </source>
</evidence>
<protein>
    <submittedName>
        <fullName evidence="9">Uncharacterized protein</fullName>
    </submittedName>
</protein>
<evidence type="ECO:0000256" key="7">
    <source>
        <dbReference type="RuleBase" id="RU003879"/>
    </source>
</evidence>
<dbReference type="GO" id="GO:0005886">
    <property type="term" value="C:plasma membrane"/>
    <property type="evidence" value="ECO:0007669"/>
    <property type="project" value="UniProtKB-SubCell"/>
</dbReference>
<evidence type="ECO:0000256" key="6">
    <source>
        <dbReference type="ARBA" id="ARBA00023136"/>
    </source>
</evidence>
<evidence type="ECO:0000256" key="2">
    <source>
        <dbReference type="ARBA" id="ARBA00005811"/>
    </source>
</evidence>
<comment type="subcellular location">
    <subcellularLocation>
        <location evidence="1">Cell membrane</location>
        <topology evidence="1">Single-pass membrane protein</topology>
    </subcellularLocation>
    <subcellularLocation>
        <location evidence="7">Cell membrane</location>
        <topology evidence="7">Single-pass type II membrane protein</topology>
    </subcellularLocation>
</comment>
<proteinExistence type="inferred from homology"/>
<feature type="transmembrane region" description="Helical" evidence="8">
    <location>
        <begin position="21"/>
        <end position="41"/>
    </location>
</feature>
<evidence type="ECO:0000256" key="1">
    <source>
        <dbReference type="ARBA" id="ARBA00004162"/>
    </source>
</evidence>
<evidence type="ECO:0000256" key="8">
    <source>
        <dbReference type="SAM" id="Phobius"/>
    </source>
</evidence>
<organism evidence="9 10">
    <name type="scientific">Teredinibacter turnerae (strain ATCC 39867 / T7901)</name>
    <dbReference type="NCBI Taxonomy" id="377629"/>
    <lineage>
        <taxon>Bacteria</taxon>
        <taxon>Pseudomonadati</taxon>
        <taxon>Pseudomonadota</taxon>
        <taxon>Gammaproteobacteria</taxon>
        <taxon>Cellvibrionales</taxon>
        <taxon>Cellvibrionaceae</taxon>
        <taxon>Teredinibacter</taxon>
    </lineage>
</organism>
<gene>
    <name evidence="9" type="ordered locus">TERTU_3741</name>
</gene>
<reference evidence="9 10" key="1">
    <citation type="journal article" date="2009" name="PLoS ONE">
        <title>The complete genome of Teredinibacter turnerae T7901: an intracellular endosymbiont of marine wood-boring bivalves (shipworms).</title>
        <authorList>
            <person name="Yang J.C."/>
            <person name="Madupu R."/>
            <person name="Durkin A.S."/>
            <person name="Ekborg N.A."/>
            <person name="Pedamallu C.S."/>
            <person name="Hostetler J.B."/>
            <person name="Radune D."/>
            <person name="Toms B.S."/>
            <person name="Henrissat B."/>
            <person name="Coutinho P.M."/>
            <person name="Schwarz S."/>
            <person name="Field L."/>
            <person name="Trindade-Silva A.E."/>
            <person name="Soares C.A.G."/>
            <person name="Elshahawi S."/>
            <person name="Hanora A."/>
            <person name="Schmidt E.W."/>
            <person name="Haygood M.G."/>
            <person name="Posfai J."/>
            <person name="Benner J."/>
            <person name="Madinger C."/>
            <person name="Nove J."/>
            <person name="Anton B."/>
            <person name="Chaudhary K."/>
            <person name="Foster J."/>
            <person name="Holman A."/>
            <person name="Kumar S."/>
            <person name="Lessard P.A."/>
            <person name="Luyten Y.A."/>
            <person name="Slatko B."/>
            <person name="Wood N."/>
            <person name="Wu B."/>
            <person name="Teplitski M."/>
            <person name="Mougous J.D."/>
            <person name="Ward N."/>
            <person name="Eisen J.A."/>
            <person name="Badger J.H."/>
            <person name="Distel D.L."/>
        </authorList>
    </citation>
    <scope>NUCLEOTIDE SEQUENCE [LARGE SCALE GENOMIC DNA]</scope>
    <source>
        <strain evidence="10">ATCC 39867 / T7901</strain>
    </source>
</reference>
<keyword evidence="7" id="KW-0653">Protein transport</keyword>
<dbReference type="HOGENOM" id="CLU_120814_1_0_6"/>
<dbReference type="STRING" id="377629.TERTU_3741"/>
<dbReference type="AlphaFoldDB" id="C5BSC3"/>
<dbReference type="Proteomes" id="UP000009080">
    <property type="component" value="Chromosome"/>
</dbReference>
<name>C5BSC3_TERTT</name>
<accession>C5BSC3</accession>
<dbReference type="eggNOG" id="COG0848">
    <property type="taxonomic scope" value="Bacteria"/>
</dbReference>
<evidence type="ECO:0000256" key="5">
    <source>
        <dbReference type="ARBA" id="ARBA00022989"/>
    </source>
</evidence>
<dbReference type="InterPro" id="IPR003400">
    <property type="entry name" value="ExbD"/>
</dbReference>
<dbReference type="EMBL" id="CP001614">
    <property type="protein sequence ID" value="ACR12482.1"/>
    <property type="molecule type" value="Genomic_DNA"/>
</dbReference>